<feature type="domain" description="C3H1-type" evidence="6">
    <location>
        <begin position="259"/>
        <end position="285"/>
    </location>
</feature>
<dbReference type="EMBL" id="SELW01000657">
    <property type="protein sequence ID" value="TID15032.1"/>
    <property type="molecule type" value="Genomic_DNA"/>
</dbReference>
<dbReference type="InterPro" id="IPR036855">
    <property type="entry name" value="Znf_CCCH_sf"/>
</dbReference>
<dbReference type="SUPFAM" id="SSF90229">
    <property type="entry name" value="CCCH zinc finger"/>
    <property type="match status" value="1"/>
</dbReference>
<dbReference type="Gene3D" id="4.10.1000.10">
    <property type="entry name" value="Zinc finger, CCCH-type"/>
    <property type="match status" value="2"/>
</dbReference>
<organism evidence="7 8">
    <name type="scientific">Pichia inconspicua</name>
    <dbReference type="NCBI Taxonomy" id="52247"/>
    <lineage>
        <taxon>Eukaryota</taxon>
        <taxon>Fungi</taxon>
        <taxon>Dikarya</taxon>
        <taxon>Ascomycota</taxon>
        <taxon>Saccharomycotina</taxon>
        <taxon>Pichiomycetes</taxon>
        <taxon>Pichiales</taxon>
        <taxon>Pichiaceae</taxon>
        <taxon>Pichia</taxon>
    </lineage>
</organism>
<keyword evidence="3 4" id="KW-0862">Zinc</keyword>
<keyword evidence="2 4" id="KW-0863">Zinc-finger</keyword>
<dbReference type="InterPro" id="IPR000571">
    <property type="entry name" value="Znf_CCCH"/>
</dbReference>
<evidence type="ECO:0000313" key="8">
    <source>
        <dbReference type="Proteomes" id="UP000307173"/>
    </source>
</evidence>
<feature type="domain" description="C3H1-type" evidence="6">
    <location>
        <begin position="204"/>
        <end position="231"/>
    </location>
</feature>
<feature type="zinc finger region" description="C3H1-type" evidence="4">
    <location>
        <begin position="286"/>
        <end position="314"/>
    </location>
</feature>
<evidence type="ECO:0000256" key="3">
    <source>
        <dbReference type="ARBA" id="ARBA00022833"/>
    </source>
</evidence>
<evidence type="ECO:0000259" key="6">
    <source>
        <dbReference type="PROSITE" id="PS50103"/>
    </source>
</evidence>
<keyword evidence="8" id="KW-1185">Reference proteome</keyword>
<accession>A0A4T0WW03</accession>
<dbReference type="PROSITE" id="PS50103">
    <property type="entry name" value="ZF_C3H1"/>
    <property type="match status" value="3"/>
</dbReference>
<dbReference type="STRING" id="52247.A0A4T0WW03"/>
<name>A0A4T0WW03_9ASCO</name>
<dbReference type="GO" id="GO:0008270">
    <property type="term" value="F:zinc ion binding"/>
    <property type="evidence" value="ECO:0007669"/>
    <property type="project" value="UniProtKB-KW"/>
</dbReference>
<evidence type="ECO:0000256" key="5">
    <source>
        <dbReference type="SAM" id="Coils"/>
    </source>
</evidence>
<feature type="zinc finger region" description="C3H1-type" evidence="4">
    <location>
        <begin position="204"/>
        <end position="231"/>
    </location>
</feature>
<comment type="caution">
    <text evidence="7">The sequence shown here is derived from an EMBL/GenBank/DDBJ whole genome shotgun (WGS) entry which is preliminary data.</text>
</comment>
<dbReference type="PANTHER" id="PTHR46156:SF1">
    <property type="entry name" value="ZINC FINGER CCCH DOMAIN-CONTAINING PROTEIN 3"/>
    <property type="match status" value="1"/>
</dbReference>
<dbReference type="OrthoDB" id="410307at2759"/>
<evidence type="ECO:0000256" key="1">
    <source>
        <dbReference type="ARBA" id="ARBA00022723"/>
    </source>
</evidence>
<reference evidence="7 8" key="1">
    <citation type="journal article" date="2019" name="Front. Genet.">
        <title>Whole-Genome Sequencing of the Opportunistic Yeast Pathogen Candida inconspicua Uncovers Its Hybrid Origin.</title>
        <authorList>
            <person name="Mixao V."/>
            <person name="Hansen A.P."/>
            <person name="Saus E."/>
            <person name="Boekhout T."/>
            <person name="Lass-Florl C."/>
            <person name="Gabaldon T."/>
        </authorList>
    </citation>
    <scope>NUCLEOTIDE SEQUENCE [LARGE SCALE GENOMIC DNA]</scope>
    <source>
        <strain evidence="7 8">CBS 180</strain>
    </source>
</reference>
<protein>
    <recommendedName>
        <fullName evidence="6">C3H1-type domain-containing protein</fullName>
    </recommendedName>
</protein>
<dbReference type="Proteomes" id="UP000307173">
    <property type="component" value="Unassembled WGS sequence"/>
</dbReference>
<sequence>MSSTCNDEETQLREALIKLESQISLQREIVQKLIESKQKKMLNEKNKLDHLKTLVDNQKNEEKLQLNKENMICKPQHSTKYHKNEFKSEEIEVPDTPFIRRILANRAKYFNHNRYFFAGYKFVLHNNKLILLSTNHELSNRPLLNADSMPSFITFKNNTYIKTPTGDYILENHNKTYVAHSNLPCLNQILTLTTKSSAYSYNSPPVKPFCTYYTSTGNCTRTNCPFRHVPGRIALCPTLQSTRHKCLNKVCHYSHTPSQFNAPSCTFFQSGSCSNDNCMFTHKLETANAPICREFAYNGYCDEGIECKLTHSKQCPDLKEYGRCLRGRTCMCVHNMEIMEREEKALEVRNKDNDNVIQIVYDKNSDSDSDNASDSDDDNVEFIVGPNGHELSSNENFIKL</sequence>
<feature type="domain" description="C3H1-type" evidence="6">
    <location>
        <begin position="286"/>
        <end position="314"/>
    </location>
</feature>
<dbReference type="SMART" id="SM00356">
    <property type="entry name" value="ZnF_C3H1"/>
    <property type="match status" value="3"/>
</dbReference>
<feature type="zinc finger region" description="C3H1-type" evidence="4">
    <location>
        <begin position="259"/>
        <end position="285"/>
    </location>
</feature>
<gene>
    <name evidence="7" type="ORF">CANINC_004703</name>
</gene>
<proteinExistence type="predicted"/>
<evidence type="ECO:0000313" key="7">
    <source>
        <dbReference type="EMBL" id="TID15032.1"/>
    </source>
</evidence>
<keyword evidence="1 4" id="KW-0479">Metal-binding</keyword>
<feature type="coiled-coil region" evidence="5">
    <location>
        <begin position="34"/>
        <end position="61"/>
    </location>
</feature>
<dbReference type="PANTHER" id="PTHR46156">
    <property type="entry name" value="CCCH ZINGC FINGER"/>
    <property type="match status" value="1"/>
</dbReference>
<evidence type="ECO:0000256" key="2">
    <source>
        <dbReference type="ARBA" id="ARBA00022771"/>
    </source>
</evidence>
<dbReference type="AlphaFoldDB" id="A0A4T0WW03"/>
<evidence type="ECO:0000256" key="4">
    <source>
        <dbReference type="PROSITE-ProRule" id="PRU00723"/>
    </source>
</evidence>
<keyword evidence="5" id="KW-0175">Coiled coil</keyword>